<evidence type="ECO:0000313" key="2">
    <source>
        <dbReference type="Proteomes" id="UP000316217"/>
    </source>
</evidence>
<evidence type="ECO:0000313" key="1">
    <source>
        <dbReference type="EMBL" id="RZN61276.1"/>
    </source>
</evidence>
<name>A0A520KJV3_9CREN</name>
<gene>
    <name evidence="1" type="ORF">EF810_05065</name>
</gene>
<reference evidence="1 2" key="1">
    <citation type="journal article" date="2019" name="Nat. Microbiol.">
        <title>Wide diversity of methane and short-chain alkane metabolisms in uncultured archaea.</title>
        <authorList>
            <person name="Borrel G."/>
            <person name="Adam P.S."/>
            <person name="McKay L.J."/>
            <person name="Chen L.X."/>
            <person name="Sierra-Garcia I.N."/>
            <person name="Sieber C.M."/>
            <person name="Letourneur Q."/>
            <person name="Ghozlane A."/>
            <person name="Andersen G.L."/>
            <person name="Li W.J."/>
            <person name="Hallam S.J."/>
            <person name="Muyzer G."/>
            <person name="de Oliveira V.M."/>
            <person name="Inskeep W.P."/>
            <person name="Banfield J.F."/>
            <person name="Gribaldo S."/>
        </authorList>
    </citation>
    <scope>NUCLEOTIDE SEQUENCE [LARGE SCALE GENOMIC DNA]</scope>
    <source>
        <strain evidence="1">NM4</strain>
    </source>
</reference>
<dbReference type="EMBL" id="RXII01000077">
    <property type="protein sequence ID" value="RZN61276.1"/>
    <property type="molecule type" value="Genomic_DNA"/>
</dbReference>
<proteinExistence type="predicted"/>
<sequence length="107" mass="12431">MKYMLLQVRSMPAHTDIIIPKTLIPDPEAEGFIRTLGEPRGQKADYELTLEDGRRIHLLDYGDHYKAHWDWFSPLVDPVKHLLYDSPHWLVLGTMAVGILYMLSDKE</sequence>
<protein>
    <submittedName>
        <fullName evidence="1">Uncharacterized protein</fullName>
    </submittedName>
</protein>
<dbReference type="Proteomes" id="UP000316217">
    <property type="component" value="Unassembled WGS sequence"/>
</dbReference>
<organism evidence="1 2">
    <name type="scientific">Candidatus Methanodesulfokora washburnensis</name>
    <dbReference type="NCBI Taxonomy" id="2478471"/>
    <lineage>
        <taxon>Archaea</taxon>
        <taxon>Thermoproteota</taxon>
        <taxon>Candidatus Korarchaeia</taxon>
        <taxon>Candidatus Korarchaeia incertae sedis</taxon>
        <taxon>Candidatus Methanodesulfokora</taxon>
    </lineage>
</organism>
<comment type="caution">
    <text evidence="1">The sequence shown here is derived from an EMBL/GenBank/DDBJ whole genome shotgun (WGS) entry which is preliminary data.</text>
</comment>
<dbReference type="AlphaFoldDB" id="A0A520KJV3"/>
<accession>A0A520KJV3</accession>